<organism evidence="3 4">
    <name type="scientific">Alligator mississippiensis</name>
    <name type="common">American alligator</name>
    <dbReference type="NCBI Taxonomy" id="8496"/>
    <lineage>
        <taxon>Eukaryota</taxon>
        <taxon>Metazoa</taxon>
        <taxon>Chordata</taxon>
        <taxon>Craniata</taxon>
        <taxon>Vertebrata</taxon>
        <taxon>Euteleostomi</taxon>
        <taxon>Archelosauria</taxon>
        <taxon>Archosauria</taxon>
        <taxon>Crocodylia</taxon>
        <taxon>Alligatoridae</taxon>
        <taxon>Alligatorinae</taxon>
        <taxon>Alligator</taxon>
    </lineage>
</organism>
<dbReference type="FunFam" id="3.30.420.10:FF:000269">
    <property type="entry name" value="Uncharacterized protein"/>
    <property type="match status" value="1"/>
</dbReference>
<sequence>MVTTPDGGTHKQLVLPQEYQTLALRVLHDDLGHLEIERTLSLVRDRFYWPGMARDVQKKRETCARCVQRKTLPTRMAYLHTISSSKPLELVCIDFLTIETDRKNISNVLVVTDHFTRYAQAYPTRDQRATTVAKVLWEKYFVVYGLPEWIHSDQGRDFESHLLREIFQMAGIQKSRTTPYHLQGDPQPERFNRTLLNMLGTLRNEQKDHWSQHLAFLVHTYNATRNEATGASPYSLMFGREPRLPIDFCFGVAKDQGESESYGQYAQKLRERLRQAYRLAMSMCLL</sequence>
<protein>
    <recommendedName>
        <fullName evidence="1">Gypsy retrotransposon integrase-like protein 1</fullName>
    </recommendedName>
</protein>
<feature type="domain" description="Integrase catalytic" evidence="2">
    <location>
        <begin position="83"/>
        <end position="241"/>
    </location>
</feature>
<dbReference type="PANTHER" id="PTHR37984:SF15">
    <property type="entry name" value="INTEGRASE CATALYTIC DOMAIN-CONTAINING PROTEIN"/>
    <property type="match status" value="1"/>
</dbReference>
<evidence type="ECO:0000259" key="2">
    <source>
        <dbReference type="PROSITE" id="PS50994"/>
    </source>
</evidence>
<dbReference type="AlphaFoldDB" id="A0A151NPQ5"/>
<dbReference type="PANTHER" id="PTHR37984">
    <property type="entry name" value="PROTEIN CBG26694"/>
    <property type="match status" value="1"/>
</dbReference>
<evidence type="ECO:0000313" key="3">
    <source>
        <dbReference type="EMBL" id="KYO38465.1"/>
    </source>
</evidence>
<dbReference type="Proteomes" id="UP000050525">
    <property type="component" value="Unassembled WGS sequence"/>
</dbReference>
<reference evidence="3 4" key="1">
    <citation type="journal article" date="2012" name="Genome Biol.">
        <title>Sequencing three crocodilian genomes to illuminate the evolution of archosaurs and amniotes.</title>
        <authorList>
            <person name="St John J.A."/>
            <person name="Braun E.L."/>
            <person name="Isberg S.R."/>
            <person name="Miles L.G."/>
            <person name="Chong A.Y."/>
            <person name="Gongora J."/>
            <person name="Dalzell P."/>
            <person name="Moran C."/>
            <person name="Bed'hom B."/>
            <person name="Abzhanov A."/>
            <person name="Burgess S.C."/>
            <person name="Cooksey A.M."/>
            <person name="Castoe T.A."/>
            <person name="Crawford N.G."/>
            <person name="Densmore L.D."/>
            <person name="Drew J.C."/>
            <person name="Edwards S.V."/>
            <person name="Faircloth B.C."/>
            <person name="Fujita M.K."/>
            <person name="Greenwold M.J."/>
            <person name="Hoffmann F.G."/>
            <person name="Howard J.M."/>
            <person name="Iguchi T."/>
            <person name="Janes D.E."/>
            <person name="Khan S.Y."/>
            <person name="Kohno S."/>
            <person name="de Koning A.J."/>
            <person name="Lance S.L."/>
            <person name="McCarthy F.M."/>
            <person name="McCormack J.E."/>
            <person name="Merchant M.E."/>
            <person name="Peterson D.G."/>
            <person name="Pollock D.D."/>
            <person name="Pourmand N."/>
            <person name="Raney B.J."/>
            <person name="Roessler K.A."/>
            <person name="Sanford J.R."/>
            <person name="Sawyer R.H."/>
            <person name="Schmidt C.J."/>
            <person name="Triplett E.W."/>
            <person name="Tuberville T.D."/>
            <person name="Venegas-Anaya M."/>
            <person name="Howard J.T."/>
            <person name="Jarvis E.D."/>
            <person name="Guillette L.J.Jr."/>
            <person name="Glenn T.C."/>
            <person name="Green R.E."/>
            <person name="Ray D.A."/>
        </authorList>
    </citation>
    <scope>NUCLEOTIDE SEQUENCE [LARGE SCALE GENOMIC DNA]</scope>
    <source>
        <strain evidence="3">KSC_2009_1</strain>
    </source>
</reference>
<dbReference type="EMBL" id="AKHW03002524">
    <property type="protein sequence ID" value="KYO38465.1"/>
    <property type="molecule type" value="Genomic_DNA"/>
</dbReference>
<dbReference type="Gene3D" id="3.30.420.10">
    <property type="entry name" value="Ribonuclease H-like superfamily/Ribonuclease H"/>
    <property type="match status" value="1"/>
</dbReference>
<dbReference type="InterPro" id="IPR041588">
    <property type="entry name" value="Integrase_H2C2"/>
</dbReference>
<dbReference type="PROSITE" id="PS50994">
    <property type="entry name" value="INTEGRASE"/>
    <property type="match status" value="1"/>
</dbReference>
<dbReference type="GO" id="GO:0015074">
    <property type="term" value="P:DNA integration"/>
    <property type="evidence" value="ECO:0007669"/>
    <property type="project" value="InterPro"/>
</dbReference>
<name>A0A151NPQ5_ALLMI</name>
<evidence type="ECO:0000313" key="4">
    <source>
        <dbReference type="Proteomes" id="UP000050525"/>
    </source>
</evidence>
<gene>
    <name evidence="3" type="ORF">Y1Q_0015695</name>
</gene>
<dbReference type="Pfam" id="PF00665">
    <property type="entry name" value="rve"/>
    <property type="match status" value="1"/>
</dbReference>
<evidence type="ECO:0000256" key="1">
    <source>
        <dbReference type="ARBA" id="ARBA00039658"/>
    </source>
</evidence>
<dbReference type="InterPro" id="IPR036397">
    <property type="entry name" value="RNaseH_sf"/>
</dbReference>
<dbReference type="STRING" id="8496.A0A151NPQ5"/>
<dbReference type="FunFam" id="1.10.340.70:FF:000001">
    <property type="entry name" value="Retrovirus-related Pol polyprotein from transposon gypsy-like Protein"/>
    <property type="match status" value="1"/>
</dbReference>
<dbReference type="Pfam" id="PF17921">
    <property type="entry name" value="Integrase_H2C2"/>
    <property type="match status" value="1"/>
</dbReference>
<dbReference type="SUPFAM" id="SSF53098">
    <property type="entry name" value="Ribonuclease H-like"/>
    <property type="match status" value="1"/>
</dbReference>
<dbReference type="Gene3D" id="1.10.340.70">
    <property type="match status" value="1"/>
</dbReference>
<accession>A0A151NPQ5</accession>
<comment type="caution">
    <text evidence="3">The sequence shown here is derived from an EMBL/GenBank/DDBJ whole genome shotgun (WGS) entry which is preliminary data.</text>
</comment>
<proteinExistence type="predicted"/>
<dbReference type="InterPro" id="IPR050951">
    <property type="entry name" value="Retrovirus_Pol_polyprotein"/>
</dbReference>
<dbReference type="InterPro" id="IPR012337">
    <property type="entry name" value="RNaseH-like_sf"/>
</dbReference>
<dbReference type="GO" id="GO:0003676">
    <property type="term" value="F:nucleic acid binding"/>
    <property type="evidence" value="ECO:0007669"/>
    <property type="project" value="InterPro"/>
</dbReference>
<keyword evidence="4" id="KW-1185">Reference proteome</keyword>
<dbReference type="InterPro" id="IPR001584">
    <property type="entry name" value="Integrase_cat-core"/>
</dbReference>